<proteinExistence type="predicted"/>
<dbReference type="InterPro" id="IPR058543">
    <property type="entry name" value="Beta-prop_RSE1/DDB1/CPSF1_2nd"/>
</dbReference>
<organism evidence="2 3">
    <name type="scientific">Phakopsora pachyrhizi</name>
    <name type="common">Asian soybean rust disease fungus</name>
    <dbReference type="NCBI Taxonomy" id="170000"/>
    <lineage>
        <taxon>Eukaryota</taxon>
        <taxon>Fungi</taxon>
        <taxon>Dikarya</taxon>
        <taxon>Basidiomycota</taxon>
        <taxon>Pucciniomycotina</taxon>
        <taxon>Pucciniomycetes</taxon>
        <taxon>Pucciniales</taxon>
        <taxon>Phakopsoraceae</taxon>
        <taxon>Phakopsora</taxon>
    </lineage>
</organism>
<dbReference type="AlphaFoldDB" id="A0AAV0B9B7"/>
<feature type="domain" description="RSE1/DDB1/CPSF1 second beta-propeller" evidence="1">
    <location>
        <begin position="61"/>
        <end position="110"/>
    </location>
</feature>
<dbReference type="InterPro" id="IPR015943">
    <property type="entry name" value="WD40/YVTN_repeat-like_dom_sf"/>
</dbReference>
<sequence length="110" mass="11940">AFFSPRPLENLVLSEELKSPAPITSAKVANLLNTDLTQILTSCGKGSYSTLKMLRQGLDVSEIVTSDLLGPPTNVWTTKLKEDNAFDQYIILGFLNATLVLSIGETIVEV</sequence>
<dbReference type="Gene3D" id="2.130.10.10">
    <property type="entry name" value="YVTN repeat-like/Quinoprotein amine dehydrogenase"/>
    <property type="match status" value="1"/>
</dbReference>
<comment type="caution">
    <text evidence="2">The sequence shown here is derived from an EMBL/GenBank/DDBJ whole genome shotgun (WGS) entry which is preliminary data.</text>
</comment>
<evidence type="ECO:0000313" key="2">
    <source>
        <dbReference type="EMBL" id="CAH7682824.1"/>
    </source>
</evidence>
<dbReference type="InterPro" id="IPR050358">
    <property type="entry name" value="RSE1/DDB1/CFT1"/>
</dbReference>
<evidence type="ECO:0000259" key="1">
    <source>
        <dbReference type="Pfam" id="PF23726"/>
    </source>
</evidence>
<dbReference type="Pfam" id="PF23726">
    <property type="entry name" value="Beta-prop_RSE1_2nd"/>
    <property type="match status" value="1"/>
</dbReference>
<evidence type="ECO:0000313" key="3">
    <source>
        <dbReference type="Proteomes" id="UP001153365"/>
    </source>
</evidence>
<dbReference type="PANTHER" id="PTHR10644">
    <property type="entry name" value="DNA REPAIR/RNA PROCESSING CPSF FAMILY"/>
    <property type="match status" value="1"/>
</dbReference>
<reference evidence="2" key="1">
    <citation type="submission" date="2022-06" db="EMBL/GenBank/DDBJ databases">
        <authorList>
            <consortium name="SYNGENTA / RWTH Aachen University"/>
        </authorList>
    </citation>
    <scope>NUCLEOTIDE SEQUENCE</scope>
</reference>
<keyword evidence="3" id="KW-1185">Reference proteome</keyword>
<name>A0AAV0B9B7_PHAPC</name>
<feature type="non-terminal residue" evidence="2">
    <location>
        <position position="110"/>
    </location>
</feature>
<dbReference type="EMBL" id="CALTRL010004302">
    <property type="protein sequence ID" value="CAH7682824.1"/>
    <property type="molecule type" value="Genomic_DNA"/>
</dbReference>
<protein>
    <recommendedName>
        <fullName evidence="1">RSE1/DDB1/CPSF1 second beta-propeller domain-containing protein</fullName>
    </recommendedName>
</protein>
<feature type="non-terminal residue" evidence="2">
    <location>
        <position position="1"/>
    </location>
</feature>
<gene>
    <name evidence="2" type="ORF">PPACK8108_LOCUS15952</name>
</gene>
<dbReference type="Proteomes" id="UP001153365">
    <property type="component" value="Unassembled WGS sequence"/>
</dbReference>
<accession>A0AAV0B9B7</accession>